<feature type="transmembrane region" description="Helical" evidence="1">
    <location>
        <begin position="216"/>
        <end position="238"/>
    </location>
</feature>
<evidence type="ECO:0000313" key="2">
    <source>
        <dbReference type="EMBL" id="AZN30914.1"/>
    </source>
</evidence>
<feature type="transmembrane region" description="Helical" evidence="1">
    <location>
        <begin position="21"/>
        <end position="40"/>
    </location>
</feature>
<keyword evidence="1" id="KW-1133">Transmembrane helix</keyword>
<organism evidence="2 3">
    <name type="scientific">Flaviflexus salsibiostraticola</name>
    <dbReference type="NCBI Taxonomy" id="1282737"/>
    <lineage>
        <taxon>Bacteria</taxon>
        <taxon>Bacillati</taxon>
        <taxon>Actinomycetota</taxon>
        <taxon>Actinomycetes</taxon>
        <taxon>Actinomycetales</taxon>
        <taxon>Actinomycetaceae</taxon>
        <taxon>Flaviflexus</taxon>
    </lineage>
</organism>
<gene>
    <name evidence="2" type="ORF">EJO69_11830</name>
</gene>
<keyword evidence="3" id="KW-1185">Reference proteome</keyword>
<keyword evidence="1" id="KW-0812">Transmembrane</keyword>
<evidence type="ECO:0008006" key="4">
    <source>
        <dbReference type="Google" id="ProtNLM"/>
    </source>
</evidence>
<feature type="transmembrane region" description="Helical" evidence="1">
    <location>
        <begin position="108"/>
        <end position="140"/>
    </location>
</feature>
<dbReference type="GO" id="GO:0140359">
    <property type="term" value="F:ABC-type transporter activity"/>
    <property type="evidence" value="ECO:0007669"/>
    <property type="project" value="InterPro"/>
</dbReference>
<dbReference type="EMBL" id="CP034438">
    <property type="protein sequence ID" value="AZN30914.1"/>
    <property type="molecule type" value="Genomic_DNA"/>
</dbReference>
<dbReference type="Pfam" id="PF12679">
    <property type="entry name" value="ABC2_membrane_2"/>
    <property type="match status" value="1"/>
</dbReference>
<proteinExistence type="predicted"/>
<evidence type="ECO:0000256" key="1">
    <source>
        <dbReference type="SAM" id="Phobius"/>
    </source>
</evidence>
<dbReference type="AlphaFoldDB" id="A0A3S8ZBQ9"/>
<name>A0A3S8ZBQ9_9ACTO</name>
<feature type="transmembrane region" description="Helical" evidence="1">
    <location>
        <begin position="179"/>
        <end position="196"/>
    </location>
</feature>
<feature type="transmembrane region" description="Helical" evidence="1">
    <location>
        <begin position="152"/>
        <end position="172"/>
    </location>
</feature>
<dbReference type="KEGG" id="fsl:EJO69_11830"/>
<feature type="transmembrane region" description="Helical" evidence="1">
    <location>
        <begin position="74"/>
        <end position="101"/>
    </location>
</feature>
<dbReference type="GO" id="GO:0005886">
    <property type="term" value="C:plasma membrane"/>
    <property type="evidence" value="ECO:0007669"/>
    <property type="project" value="UniProtKB-SubCell"/>
</dbReference>
<keyword evidence="1" id="KW-0472">Membrane</keyword>
<sequence>MLWILIRHELRGMLRTWRAPVIAGVVLFLALIGPVTTKLMPQIISLAGGGLEILGGDPTWVDANAQWASDLSQVIPLLTVMVAAHSIAQPLSSGSAALLLARPVPRSALLLAPAVANAIVTGAAVMIGVLGNTVMTMILFGEGQTVQPIAMALRWLVLMAVLIAAAALGAALRGSMAGAAGVGLGVYFTLALLSAVPGVRDYSPAGLFSLEGGETWVWAGLTATPLIALIGLAAVRAFERLPLASSPHS</sequence>
<dbReference type="OrthoDB" id="3260158at2"/>
<dbReference type="Proteomes" id="UP000270021">
    <property type="component" value="Chromosome"/>
</dbReference>
<accession>A0A3S8ZBQ9</accession>
<evidence type="ECO:0000313" key="3">
    <source>
        <dbReference type="Proteomes" id="UP000270021"/>
    </source>
</evidence>
<reference evidence="2 3" key="1">
    <citation type="submission" date="2018-12" db="EMBL/GenBank/DDBJ databases">
        <title>Complete genome sequence of Flaviflexus salsibiostraticola KCTC 33148.</title>
        <authorList>
            <person name="Bae J.-W."/>
        </authorList>
    </citation>
    <scope>NUCLEOTIDE SEQUENCE [LARGE SCALE GENOMIC DNA]</scope>
    <source>
        <strain evidence="2 3">KCTC 33148</strain>
    </source>
</reference>
<protein>
    <recommendedName>
        <fullName evidence="4">ABC transporter permease</fullName>
    </recommendedName>
</protein>
<dbReference type="RefSeq" id="WP_126042075.1">
    <property type="nucleotide sequence ID" value="NZ_CP034438.1"/>
</dbReference>